<dbReference type="InterPro" id="IPR036188">
    <property type="entry name" value="FAD/NAD-bd_sf"/>
</dbReference>
<dbReference type="InterPro" id="IPR052745">
    <property type="entry name" value="G3P_Oxidase/Oxidoreductase"/>
</dbReference>
<proteinExistence type="predicted"/>
<reference evidence="3 4" key="1">
    <citation type="submission" date="2019-08" db="EMBL/GenBank/DDBJ databases">
        <title>In-depth cultivation of the pig gut microbiome towards novel bacterial diversity and tailored functional studies.</title>
        <authorList>
            <person name="Wylensek D."/>
            <person name="Hitch T.C.A."/>
            <person name="Clavel T."/>
        </authorList>
    </citation>
    <scope>NUCLEOTIDE SEQUENCE [LARGE SCALE GENOMIC DNA]</scope>
    <source>
        <strain evidence="3 4">WCA-383-APC-5B</strain>
    </source>
</reference>
<evidence type="ECO:0000313" key="3">
    <source>
        <dbReference type="EMBL" id="MSR90573.1"/>
    </source>
</evidence>
<dbReference type="SUPFAM" id="SSF51905">
    <property type="entry name" value="FAD/NAD(P)-binding domain"/>
    <property type="match status" value="1"/>
</dbReference>
<dbReference type="CDD" id="cd19946">
    <property type="entry name" value="GlpA-like_Fer2_BFD-like"/>
    <property type="match status" value="1"/>
</dbReference>
<name>A0A7X2T170_9CLOT</name>
<sequence>MNDIVIIGAGIIGCSIARELSKYQLDITVIEKNLDVAEGTSKANSGIVHAGFTEKKNTLKGSLVAKSNKMFDILSDELEFSMVRNGALVLAYDDNDVRKIEQLKKNGEELGITGLSILDTEAVKRKQGNITKGVKAALYAETSAIVNPYDMTIAMAESAALNGVNFKFGANVVNIEKNGDIHTIYLENGEDIKSRFVINAAGLFGAEINNMMNEEKYNIRGVKGEYCLFDKIAGAAVKNTLFRVPEEKGKGVLVTPTTDGNLIVGPNSQKEQSVSTTREGIDEIIEKASKVIDELPVKRVITSFSGVRAKTESGDFIIEALKDNEQFINVIGIDSPGLTCAPAIAEYVSDMISKNLIMIKKHNFISKRHKMVRFAELSVEDKNKLIKDNPEYGRIVCKCELVTEGEIIDAIHRVPGAVTLDGVKRRTRAMMGGCQGMGCMLPICKIMSRELNVDISEINKNSAYSPAVGFREV</sequence>
<evidence type="ECO:0000259" key="1">
    <source>
        <dbReference type="Pfam" id="PF01266"/>
    </source>
</evidence>
<dbReference type="AlphaFoldDB" id="A0A7X2T170"/>
<organism evidence="3 4">
    <name type="scientific">Inconstantimicrobium porci</name>
    <dbReference type="NCBI Taxonomy" id="2652291"/>
    <lineage>
        <taxon>Bacteria</taxon>
        <taxon>Bacillati</taxon>
        <taxon>Bacillota</taxon>
        <taxon>Clostridia</taxon>
        <taxon>Eubacteriales</taxon>
        <taxon>Clostridiaceae</taxon>
        <taxon>Inconstantimicrobium</taxon>
    </lineage>
</organism>
<feature type="domain" description="FAD dependent oxidoreductase" evidence="1">
    <location>
        <begin position="3"/>
        <end position="351"/>
    </location>
</feature>
<protein>
    <submittedName>
        <fullName evidence="3">NAD(P)/FAD-dependent oxidoreductase</fullName>
    </submittedName>
</protein>
<dbReference type="Pfam" id="PF04324">
    <property type="entry name" value="Fer2_BFD"/>
    <property type="match status" value="1"/>
</dbReference>
<dbReference type="RefSeq" id="WP_328598649.1">
    <property type="nucleotide sequence ID" value="NZ_VULX01000003.1"/>
</dbReference>
<dbReference type="Gene3D" id="1.10.10.1100">
    <property type="entry name" value="BFD-like [2Fe-2S]-binding domain"/>
    <property type="match status" value="1"/>
</dbReference>
<dbReference type="Gene3D" id="3.50.50.60">
    <property type="entry name" value="FAD/NAD(P)-binding domain"/>
    <property type="match status" value="1"/>
</dbReference>
<dbReference type="Proteomes" id="UP000460287">
    <property type="component" value="Unassembled WGS sequence"/>
</dbReference>
<keyword evidence="4" id="KW-1185">Reference proteome</keyword>
<dbReference type="InterPro" id="IPR006076">
    <property type="entry name" value="FAD-dep_OxRdtase"/>
</dbReference>
<dbReference type="InterPro" id="IPR041854">
    <property type="entry name" value="BFD-like_2Fe2S-bd_dom_sf"/>
</dbReference>
<dbReference type="PANTHER" id="PTHR42720:SF1">
    <property type="entry name" value="GLYCEROL 3-PHOSPHATE OXIDASE"/>
    <property type="match status" value="1"/>
</dbReference>
<feature type="domain" description="BFD-like [2Fe-2S]-binding" evidence="2">
    <location>
        <begin position="395"/>
        <end position="447"/>
    </location>
</feature>
<comment type="caution">
    <text evidence="3">The sequence shown here is derived from an EMBL/GenBank/DDBJ whole genome shotgun (WGS) entry which is preliminary data.</text>
</comment>
<dbReference type="Gene3D" id="3.30.9.10">
    <property type="entry name" value="D-Amino Acid Oxidase, subunit A, domain 2"/>
    <property type="match status" value="1"/>
</dbReference>
<accession>A0A7X2T170</accession>
<dbReference type="EMBL" id="VULX01000003">
    <property type="protein sequence ID" value="MSR90573.1"/>
    <property type="molecule type" value="Genomic_DNA"/>
</dbReference>
<dbReference type="InterPro" id="IPR007419">
    <property type="entry name" value="BFD-like_2Fe2S-bd_dom"/>
</dbReference>
<dbReference type="PANTHER" id="PTHR42720">
    <property type="entry name" value="GLYCEROL-3-PHOSPHATE DEHYDROGENASE"/>
    <property type="match status" value="1"/>
</dbReference>
<gene>
    <name evidence="3" type="ORF">FYJ33_03880</name>
</gene>
<evidence type="ECO:0000313" key="4">
    <source>
        <dbReference type="Proteomes" id="UP000460287"/>
    </source>
</evidence>
<evidence type="ECO:0000259" key="2">
    <source>
        <dbReference type="Pfam" id="PF04324"/>
    </source>
</evidence>
<dbReference type="Pfam" id="PF01266">
    <property type="entry name" value="DAO"/>
    <property type="match status" value="1"/>
</dbReference>